<reference evidence="1" key="1">
    <citation type="submission" date="2020-02" db="EMBL/GenBank/DDBJ databases">
        <title>Genome sequencing of the panga catfish, Pangasius djambal.</title>
        <authorList>
            <person name="Wen M."/>
            <person name="Zahm M."/>
            <person name="Roques C."/>
            <person name="Cabau C."/>
            <person name="Klopp C."/>
            <person name="Donnadieu C."/>
            <person name="Jouanno E."/>
            <person name="Avarre J.-C."/>
            <person name="Campet M."/>
            <person name="Ha T."/>
            <person name="Dugue R."/>
            <person name="Lampietro C."/>
            <person name="Louis A."/>
            <person name="Herpin A."/>
            <person name="Echchiki A."/>
            <person name="Berthelot C."/>
            <person name="Parey E."/>
            <person name="Roest-Crollius H."/>
            <person name="Braasch I."/>
            <person name="Postlethwait J.H."/>
            <person name="Bobe J."/>
            <person name="Montfort J."/>
            <person name="Bouchez O."/>
            <person name="Begum T."/>
            <person name="Schartl M."/>
            <person name="Gustiano R."/>
            <person name="Guiguen Y."/>
        </authorList>
    </citation>
    <scope>NUCLEOTIDE SEQUENCE</scope>
    <source>
        <strain evidence="1">Pdj_M5554</strain>
    </source>
</reference>
<dbReference type="Proteomes" id="UP000830395">
    <property type="component" value="Chromosome 13"/>
</dbReference>
<evidence type="ECO:0000313" key="2">
    <source>
        <dbReference type="Proteomes" id="UP000830395"/>
    </source>
</evidence>
<name>A0ACC5YUS1_9TELE</name>
<sequence length="66" mass="7106">MTPQECDGPTNHLCGVLGVFPKFTWVSSGFPSFLPLSKNVCVCLCAWCPVMDWCPGIPASCPLFLG</sequence>
<gene>
    <name evidence="1" type="ORF">PDJAM_G00046410</name>
</gene>
<dbReference type="EMBL" id="CM040987">
    <property type="protein sequence ID" value="MCJ8739380.1"/>
    <property type="molecule type" value="Genomic_DNA"/>
</dbReference>
<protein>
    <submittedName>
        <fullName evidence="1">Uncharacterized protein</fullName>
    </submittedName>
</protein>
<organism evidence="1 2">
    <name type="scientific">Pangasius djambal</name>
    <dbReference type="NCBI Taxonomy" id="1691987"/>
    <lineage>
        <taxon>Eukaryota</taxon>
        <taxon>Metazoa</taxon>
        <taxon>Chordata</taxon>
        <taxon>Craniata</taxon>
        <taxon>Vertebrata</taxon>
        <taxon>Euteleostomi</taxon>
        <taxon>Actinopterygii</taxon>
        <taxon>Neopterygii</taxon>
        <taxon>Teleostei</taxon>
        <taxon>Ostariophysi</taxon>
        <taxon>Siluriformes</taxon>
        <taxon>Pangasiidae</taxon>
        <taxon>Pangasius</taxon>
    </lineage>
</organism>
<evidence type="ECO:0000313" key="1">
    <source>
        <dbReference type="EMBL" id="MCJ8739380.1"/>
    </source>
</evidence>
<comment type="caution">
    <text evidence="1">The sequence shown here is derived from an EMBL/GenBank/DDBJ whole genome shotgun (WGS) entry which is preliminary data.</text>
</comment>
<accession>A0ACC5YUS1</accession>
<proteinExistence type="predicted"/>
<keyword evidence="2" id="KW-1185">Reference proteome</keyword>